<feature type="transmembrane region" description="Helical" evidence="1">
    <location>
        <begin position="123"/>
        <end position="145"/>
    </location>
</feature>
<keyword evidence="1" id="KW-0472">Membrane</keyword>
<reference evidence="3 4" key="1">
    <citation type="submission" date="2020-08" db="EMBL/GenBank/DDBJ databases">
        <title>Sequencing the genomes of 1000 actinobacteria strains.</title>
        <authorList>
            <person name="Klenk H.-P."/>
        </authorList>
    </citation>
    <scope>NUCLEOTIDE SEQUENCE [LARGE SCALE GENOMIC DNA]</scope>
    <source>
        <strain evidence="3 4">DSM 24823</strain>
    </source>
</reference>
<feature type="transmembrane region" description="Helical" evidence="1">
    <location>
        <begin position="206"/>
        <end position="225"/>
    </location>
</feature>
<dbReference type="GO" id="GO:0004175">
    <property type="term" value="F:endopeptidase activity"/>
    <property type="evidence" value="ECO:0007669"/>
    <property type="project" value="UniProtKB-ARBA"/>
</dbReference>
<feature type="transmembrane region" description="Helical" evidence="1">
    <location>
        <begin position="157"/>
        <end position="176"/>
    </location>
</feature>
<dbReference type="PANTHER" id="PTHR39430:SF1">
    <property type="entry name" value="PROTEASE"/>
    <property type="match status" value="1"/>
</dbReference>
<dbReference type="EMBL" id="JACHMU010000001">
    <property type="protein sequence ID" value="MBB5742859.1"/>
    <property type="molecule type" value="Genomic_DNA"/>
</dbReference>
<feature type="transmembrane region" description="Helical" evidence="1">
    <location>
        <begin position="182"/>
        <end position="201"/>
    </location>
</feature>
<evidence type="ECO:0000256" key="1">
    <source>
        <dbReference type="SAM" id="Phobius"/>
    </source>
</evidence>
<keyword evidence="1" id="KW-1133">Transmembrane helix</keyword>
<evidence type="ECO:0000259" key="2">
    <source>
        <dbReference type="Pfam" id="PF02517"/>
    </source>
</evidence>
<feature type="transmembrane region" description="Helical" evidence="1">
    <location>
        <begin position="51"/>
        <end position="69"/>
    </location>
</feature>
<dbReference type="RefSeq" id="WP_184282475.1">
    <property type="nucleotide sequence ID" value="NZ_BAAAPG010000001.1"/>
</dbReference>
<sequence>MTSTTTSTPEKPGLARRFFAFPLVWLLIGGPVIFLFFGLLNGLAHDLITPVRVIVTFAGIAAVIGLYVLTMRKLARRRTPELRWVGGREFLLGGAVGAGFILASVMIVAALGGYTVTWEPVDVVNTVVLGIVVSLGAAVAEELVFRGLALQAMEALFGPWVAIAITALLFGGMHIMNPGATLWSSIAIAIEAGVLLGAAFVWRRNLWFAIGLHFAWNAIQGLFGIPVSGERSPGLFVTTVHGDAWLTGGDFGVEASVISVGLSIVISTLMIVAAVRARARTAATTAR</sequence>
<evidence type="ECO:0000313" key="3">
    <source>
        <dbReference type="EMBL" id="MBB5742859.1"/>
    </source>
</evidence>
<keyword evidence="3" id="KW-0378">Hydrolase</keyword>
<protein>
    <submittedName>
        <fullName evidence="3">Membrane protease YdiL (CAAX protease family)</fullName>
    </submittedName>
</protein>
<feature type="transmembrane region" description="Helical" evidence="1">
    <location>
        <begin position="255"/>
        <end position="275"/>
    </location>
</feature>
<proteinExistence type="predicted"/>
<dbReference type="Pfam" id="PF02517">
    <property type="entry name" value="Rce1-like"/>
    <property type="match status" value="1"/>
</dbReference>
<dbReference type="GO" id="GO:0080120">
    <property type="term" value="P:CAAX-box protein maturation"/>
    <property type="evidence" value="ECO:0007669"/>
    <property type="project" value="UniProtKB-ARBA"/>
</dbReference>
<dbReference type="InterPro" id="IPR003675">
    <property type="entry name" value="Rce1/LyrA-like_dom"/>
</dbReference>
<keyword evidence="4" id="KW-1185">Reference proteome</keyword>
<dbReference type="GO" id="GO:0006508">
    <property type="term" value="P:proteolysis"/>
    <property type="evidence" value="ECO:0007669"/>
    <property type="project" value="UniProtKB-KW"/>
</dbReference>
<evidence type="ECO:0000313" key="4">
    <source>
        <dbReference type="Proteomes" id="UP000517712"/>
    </source>
</evidence>
<comment type="caution">
    <text evidence="3">The sequence shown here is derived from an EMBL/GenBank/DDBJ whole genome shotgun (WGS) entry which is preliminary data.</text>
</comment>
<feature type="transmembrane region" description="Helical" evidence="1">
    <location>
        <begin position="18"/>
        <end position="39"/>
    </location>
</feature>
<dbReference type="Proteomes" id="UP000517712">
    <property type="component" value="Unassembled WGS sequence"/>
</dbReference>
<dbReference type="AlphaFoldDB" id="A0A7W9FD38"/>
<dbReference type="PANTHER" id="PTHR39430">
    <property type="entry name" value="MEMBRANE-ASSOCIATED PROTEASE-RELATED"/>
    <property type="match status" value="1"/>
</dbReference>
<gene>
    <name evidence="3" type="ORF">HD600_001356</name>
</gene>
<organism evidence="3 4">
    <name type="scientific">Microbacterium ginsengiterrae</name>
    <dbReference type="NCBI Taxonomy" id="546115"/>
    <lineage>
        <taxon>Bacteria</taxon>
        <taxon>Bacillati</taxon>
        <taxon>Actinomycetota</taxon>
        <taxon>Actinomycetes</taxon>
        <taxon>Micrococcales</taxon>
        <taxon>Microbacteriaceae</taxon>
        <taxon>Microbacterium</taxon>
    </lineage>
</organism>
<keyword evidence="1" id="KW-0812">Transmembrane</keyword>
<feature type="transmembrane region" description="Helical" evidence="1">
    <location>
        <begin position="90"/>
        <end position="111"/>
    </location>
</feature>
<keyword evidence="3" id="KW-0645">Protease</keyword>
<accession>A0A7W9FD38</accession>
<name>A0A7W9FD38_9MICO</name>
<feature type="domain" description="CAAX prenyl protease 2/Lysostaphin resistance protein A-like" evidence="2">
    <location>
        <begin position="125"/>
        <end position="219"/>
    </location>
</feature>